<sequence>MFAQNVVFFREKYFFYKRNICSSPFPSKITFFP</sequence>
<evidence type="ECO:0000313" key="1">
    <source>
        <dbReference type="EMBL" id="WNL49535.1"/>
    </source>
</evidence>
<gene>
    <name evidence="1" type="ORF">MarFTMF_019</name>
</gene>
<organism evidence="1">
    <name type="scientific">Marseillevirus sp</name>
    <dbReference type="NCBI Taxonomy" id="2809551"/>
    <lineage>
        <taxon>Viruses</taxon>
        <taxon>Varidnaviria</taxon>
        <taxon>Bamfordvirae</taxon>
        <taxon>Nucleocytoviricota</taxon>
        <taxon>Megaviricetes</taxon>
        <taxon>Pimascovirales</taxon>
        <taxon>Pimascovirales incertae sedis</taxon>
        <taxon>Marseilleviridae</taxon>
        <taxon>Marseillevirus</taxon>
    </lineage>
</organism>
<dbReference type="EMBL" id="OR343188">
    <property type="protein sequence ID" value="WNL49535.1"/>
    <property type="molecule type" value="Genomic_DNA"/>
</dbReference>
<reference evidence="1" key="1">
    <citation type="submission" date="2023-07" db="EMBL/GenBank/DDBJ databases">
        <authorList>
            <person name="Xia Y."/>
        </authorList>
    </citation>
    <scope>NUCLEOTIDE SEQUENCE</scope>
    <source>
        <strain evidence="1">F</strain>
    </source>
</reference>
<protein>
    <submittedName>
        <fullName evidence="1">Uncharacterized protein</fullName>
    </submittedName>
</protein>
<proteinExistence type="predicted"/>
<name>A0AA96EJR3_9VIRU</name>
<accession>A0AA96EJR3</accession>